<evidence type="ECO:0000256" key="2">
    <source>
        <dbReference type="SAM" id="MobiDB-lite"/>
    </source>
</evidence>
<feature type="compositionally biased region" description="Basic and acidic residues" evidence="2">
    <location>
        <begin position="18"/>
        <end position="44"/>
    </location>
</feature>
<keyword evidence="1" id="KW-0863">Zinc-finger</keyword>
<name>A0A2K3MPH0_TRIPR</name>
<keyword evidence="1" id="KW-0479">Metal-binding</keyword>
<dbReference type="EMBL" id="ASHM01010831">
    <property type="protein sequence ID" value="PNX92703.1"/>
    <property type="molecule type" value="Genomic_DNA"/>
</dbReference>
<evidence type="ECO:0000256" key="1">
    <source>
        <dbReference type="PROSITE-ProRule" id="PRU00047"/>
    </source>
</evidence>
<dbReference type="InterPro" id="IPR025558">
    <property type="entry name" value="DUF4283"/>
</dbReference>
<feature type="compositionally biased region" description="Basic residues" evidence="2">
    <location>
        <begin position="349"/>
        <end position="360"/>
    </location>
</feature>
<keyword evidence="1" id="KW-0862">Zinc</keyword>
<dbReference type="Pfam" id="PF14111">
    <property type="entry name" value="DUF4283"/>
    <property type="match status" value="1"/>
</dbReference>
<dbReference type="PANTHER" id="PTHR31286:SF99">
    <property type="entry name" value="DUF4283 DOMAIN-CONTAINING PROTEIN"/>
    <property type="match status" value="1"/>
</dbReference>
<feature type="region of interest" description="Disordered" evidence="2">
    <location>
        <begin position="78"/>
        <end position="102"/>
    </location>
</feature>
<reference evidence="4 5" key="2">
    <citation type="journal article" date="2017" name="Front. Plant Sci.">
        <title>Gene Classification and Mining of Molecular Markers Useful in Red Clover (Trifolium pratense) Breeding.</title>
        <authorList>
            <person name="Istvanek J."/>
            <person name="Dluhosova J."/>
            <person name="Dluhos P."/>
            <person name="Patkova L."/>
            <person name="Nedelnik J."/>
            <person name="Repkova J."/>
        </authorList>
    </citation>
    <scope>NUCLEOTIDE SEQUENCE [LARGE SCALE GENOMIC DNA]</scope>
    <source>
        <strain evidence="5">cv. Tatra</strain>
        <tissue evidence="4">Young leaves</tissue>
    </source>
</reference>
<gene>
    <name evidence="4" type="ORF">L195_g015844</name>
</gene>
<feature type="compositionally biased region" description="Acidic residues" evidence="2">
    <location>
        <begin position="84"/>
        <end position="99"/>
    </location>
</feature>
<feature type="compositionally biased region" description="Basic and acidic residues" evidence="2">
    <location>
        <begin position="55"/>
        <end position="64"/>
    </location>
</feature>
<evidence type="ECO:0000259" key="3">
    <source>
        <dbReference type="PROSITE" id="PS50158"/>
    </source>
</evidence>
<evidence type="ECO:0000313" key="5">
    <source>
        <dbReference type="Proteomes" id="UP000236291"/>
    </source>
</evidence>
<dbReference type="GO" id="GO:0008270">
    <property type="term" value="F:zinc ion binding"/>
    <property type="evidence" value="ECO:0007669"/>
    <property type="project" value="UniProtKB-KW"/>
</dbReference>
<dbReference type="InterPro" id="IPR040256">
    <property type="entry name" value="At4g02000-like"/>
</dbReference>
<dbReference type="PROSITE" id="PS50158">
    <property type="entry name" value="ZF_CCHC"/>
    <property type="match status" value="1"/>
</dbReference>
<dbReference type="InterPro" id="IPR001878">
    <property type="entry name" value="Znf_CCHC"/>
</dbReference>
<evidence type="ECO:0000313" key="4">
    <source>
        <dbReference type="EMBL" id="PNX92703.1"/>
    </source>
</evidence>
<dbReference type="Proteomes" id="UP000236291">
    <property type="component" value="Unassembled WGS sequence"/>
</dbReference>
<dbReference type="GO" id="GO:0003676">
    <property type="term" value="F:nucleic acid binding"/>
    <property type="evidence" value="ECO:0007669"/>
    <property type="project" value="InterPro"/>
</dbReference>
<dbReference type="PANTHER" id="PTHR31286">
    <property type="entry name" value="GLYCINE-RICH CELL WALL STRUCTURAL PROTEIN 1.8-LIKE"/>
    <property type="match status" value="1"/>
</dbReference>
<sequence>MSNATALLGQKNDNSDANPKKSKDEEDLQERSTKKMKGGHEEGRLSSAQPNETTEGVHSKVAEEVGGRSYCDMVLGRKGGYGSGEEEDDNEIGEKEGEDGGNMKVEERMDGNYACPEFVFSKLEEKRIYRPWRRGVIVKLLGRRIGYKALETRLKQMWVKKGVISIIDLGNDYYLVAFTHEDDQYAALMDGPWFIYDHYLTVKEWCPNFHPESDTIEEVAVWVRISGLPIEYYDSKVLNFIGNRVGKTVKVDKNTLMQERGKYARLCVQVDLTKPLLAMFTIKGRKYNIEYEGLHMLCLTCGKFGHYKEGCPDKGRSNEAQQGEGRMNTDGEAQPSAMGGNGDEGPWRVVHKQRRNRKSASAKNVTAMDGKGSNIPAKQHPAPMRNNGEAKISGSRFIALSDDNCEISVEDVEREGVNMLNDRDIDVLNDGQRNLNGVNAKNNKNRRGSYGGSAKKGEANTEILSKDKKLATRGGVVKGKTASQVKKGVENLAEKMGVDWIENLKAQYDKPTSTSRERSKTEEVQKERSVNFEGELGSNQTTSLGRVDANLINAPRPPNTGGAQKSTPILIRHEAEVGVEMEIFEDANDQGSMGTIDSDMEVVHETPHLEQ</sequence>
<feature type="compositionally biased region" description="Basic and acidic residues" evidence="2">
    <location>
        <begin position="455"/>
        <end position="466"/>
    </location>
</feature>
<comment type="caution">
    <text evidence="4">The sequence shown here is derived from an EMBL/GenBank/DDBJ whole genome shotgun (WGS) entry which is preliminary data.</text>
</comment>
<feature type="compositionally biased region" description="Polar residues" evidence="2">
    <location>
        <begin position="1"/>
        <end position="17"/>
    </location>
</feature>
<organism evidence="4 5">
    <name type="scientific">Trifolium pratense</name>
    <name type="common">Red clover</name>
    <dbReference type="NCBI Taxonomy" id="57577"/>
    <lineage>
        <taxon>Eukaryota</taxon>
        <taxon>Viridiplantae</taxon>
        <taxon>Streptophyta</taxon>
        <taxon>Embryophyta</taxon>
        <taxon>Tracheophyta</taxon>
        <taxon>Spermatophyta</taxon>
        <taxon>Magnoliopsida</taxon>
        <taxon>eudicotyledons</taxon>
        <taxon>Gunneridae</taxon>
        <taxon>Pentapetalae</taxon>
        <taxon>rosids</taxon>
        <taxon>fabids</taxon>
        <taxon>Fabales</taxon>
        <taxon>Fabaceae</taxon>
        <taxon>Papilionoideae</taxon>
        <taxon>50 kb inversion clade</taxon>
        <taxon>NPAAA clade</taxon>
        <taxon>Hologalegina</taxon>
        <taxon>IRL clade</taxon>
        <taxon>Trifolieae</taxon>
        <taxon>Trifolium</taxon>
    </lineage>
</organism>
<reference evidence="4 5" key="1">
    <citation type="journal article" date="2014" name="Am. J. Bot.">
        <title>Genome assembly and annotation for red clover (Trifolium pratense; Fabaceae).</title>
        <authorList>
            <person name="Istvanek J."/>
            <person name="Jaros M."/>
            <person name="Krenek A."/>
            <person name="Repkova J."/>
        </authorList>
    </citation>
    <scope>NUCLEOTIDE SEQUENCE [LARGE SCALE GENOMIC DNA]</scope>
    <source>
        <strain evidence="5">cv. Tatra</strain>
        <tissue evidence="4">Young leaves</tissue>
    </source>
</reference>
<dbReference type="AlphaFoldDB" id="A0A2K3MPH0"/>
<protein>
    <recommendedName>
        <fullName evidence="3">CCHC-type domain-containing protein</fullName>
    </recommendedName>
</protein>
<dbReference type="SUPFAM" id="SSF57756">
    <property type="entry name" value="Retrovirus zinc finger-like domains"/>
    <property type="match status" value="1"/>
</dbReference>
<dbReference type="InterPro" id="IPR036875">
    <property type="entry name" value="Znf_CCHC_sf"/>
</dbReference>
<feature type="region of interest" description="Disordered" evidence="2">
    <location>
        <begin position="434"/>
        <end position="466"/>
    </location>
</feature>
<feature type="region of interest" description="Disordered" evidence="2">
    <location>
        <begin position="1"/>
        <end position="64"/>
    </location>
</feature>
<feature type="domain" description="CCHC-type" evidence="3">
    <location>
        <begin position="298"/>
        <end position="313"/>
    </location>
</feature>
<feature type="region of interest" description="Disordered" evidence="2">
    <location>
        <begin position="312"/>
        <end position="385"/>
    </location>
</feature>
<dbReference type="STRING" id="57577.A0A2K3MPH0"/>
<accession>A0A2K3MPH0</accession>
<proteinExistence type="predicted"/>